<dbReference type="KEGG" id="muo:115465145"/>
<name>A0A6P7XM34_9AMPH</name>
<dbReference type="RefSeq" id="XP_030051409.1">
    <property type="nucleotide sequence ID" value="XM_030195549.1"/>
</dbReference>
<dbReference type="OrthoDB" id="9328070at2759"/>
<protein>
    <submittedName>
        <fullName evidence="2">Uncharacterized protein LOC115465145</fullName>
    </submittedName>
</protein>
<evidence type="ECO:0000313" key="1">
    <source>
        <dbReference type="Proteomes" id="UP000515156"/>
    </source>
</evidence>
<accession>A0A6P7XM34</accession>
<dbReference type="AlphaFoldDB" id="A0A6P7XM34"/>
<proteinExistence type="predicted"/>
<dbReference type="Proteomes" id="UP000515156">
    <property type="component" value="Chromosome 3"/>
</dbReference>
<gene>
    <name evidence="2" type="primary">LOC115465145</name>
</gene>
<sequence>MSPVSDVHFGYKLLKMVLWIMCTGLGLSLIAPTSLAQSEEDLIDTGSGFIAEESMVKTEESNIYPSNLNHCSLKFFTPGPSALCRSTDEASVSQEDLAYLKELFQDTRRIIQSLQYTINSETGQFSYQDAILEAITGIGEDNQEFYRNLHKVTDKFHTEMEDSNPDISEEKKKLKKDFLEMEYLLKITSHLAEQIDTASQDLDMVLTQHLEKSMLLAHRNTVKP</sequence>
<dbReference type="InParanoid" id="A0A6P7XM34"/>
<dbReference type="GeneID" id="115465145"/>
<reference evidence="2" key="1">
    <citation type="submission" date="2025-08" db="UniProtKB">
        <authorList>
            <consortium name="RefSeq"/>
        </authorList>
    </citation>
    <scope>IDENTIFICATION</scope>
</reference>
<organism evidence="1 2">
    <name type="scientific">Microcaecilia unicolor</name>
    <dbReference type="NCBI Taxonomy" id="1415580"/>
    <lineage>
        <taxon>Eukaryota</taxon>
        <taxon>Metazoa</taxon>
        <taxon>Chordata</taxon>
        <taxon>Craniata</taxon>
        <taxon>Vertebrata</taxon>
        <taxon>Euteleostomi</taxon>
        <taxon>Amphibia</taxon>
        <taxon>Gymnophiona</taxon>
        <taxon>Siphonopidae</taxon>
        <taxon>Microcaecilia</taxon>
    </lineage>
</organism>
<evidence type="ECO:0000313" key="2">
    <source>
        <dbReference type="RefSeq" id="XP_030051409.1"/>
    </source>
</evidence>
<keyword evidence="1" id="KW-1185">Reference proteome</keyword>